<dbReference type="InterPro" id="IPR041183">
    <property type="entry name" value="Cyclophilin-like"/>
</dbReference>
<gene>
    <name evidence="2" type="ORF">PM3016_3370</name>
</gene>
<proteinExistence type="predicted"/>
<dbReference type="HOGENOM" id="CLU_099043_1_1_9"/>
<dbReference type="EMBL" id="CP003235">
    <property type="protein sequence ID" value="AFC30215.1"/>
    <property type="molecule type" value="Genomic_DNA"/>
</dbReference>
<evidence type="ECO:0000313" key="2">
    <source>
        <dbReference type="EMBL" id="AFC30215.1"/>
    </source>
</evidence>
<feature type="domain" description="Cyclophilin-like" evidence="1">
    <location>
        <begin position="9"/>
        <end position="115"/>
    </location>
</feature>
<protein>
    <recommendedName>
        <fullName evidence="1">Cyclophilin-like domain-containing protein</fullName>
    </recommendedName>
</protein>
<dbReference type="STRING" id="1116391.PM3016_3370"/>
<dbReference type="Pfam" id="PF18050">
    <property type="entry name" value="Cyclophil_like2"/>
    <property type="match status" value="1"/>
</dbReference>
<dbReference type="InterPro" id="IPR029000">
    <property type="entry name" value="Cyclophilin-like_dom_sf"/>
</dbReference>
<dbReference type="SUPFAM" id="SSF50891">
    <property type="entry name" value="Cyclophilin-like"/>
    <property type="match status" value="1"/>
</dbReference>
<accession>H6NJR1</accession>
<dbReference type="KEGG" id="pmq:PM3016_3370"/>
<reference evidence="2 3" key="1">
    <citation type="journal article" date="2012" name="J. Bacteriol.">
        <title>Complete Genome Sequence of Paenibacillus mucilaginosus 3016, a Bacterium Functional as Microbial Fertilizer.</title>
        <authorList>
            <person name="Ma M."/>
            <person name="Wang Z."/>
            <person name="Li L."/>
            <person name="Jiang X."/>
            <person name="Guan D."/>
            <person name="Cao F."/>
            <person name="Chen H."/>
            <person name="Wang X."/>
            <person name="Shen D."/>
            <person name="Du B."/>
            <person name="Li J."/>
        </authorList>
    </citation>
    <scope>NUCLEOTIDE SEQUENCE [LARGE SCALE GENOMIC DNA]</scope>
    <source>
        <strain evidence="2 3">3016</strain>
    </source>
</reference>
<sequence>MSSEVRIKMSFHNQEVIVKMDDHPTSRDFINQLPLTLTFEDYAGTEKISMLTRRLNTESAPSGFDPAAGDFTYYSPWGNLALFYRDFGYSSGLIKLGHIESGREKLADLNGEVTLQRVETGGGESE</sequence>
<dbReference type="Gene3D" id="2.40.100.20">
    <property type="match status" value="1"/>
</dbReference>
<dbReference type="Proteomes" id="UP000007523">
    <property type="component" value="Chromosome"/>
</dbReference>
<name>H6NJR1_9BACL</name>
<evidence type="ECO:0000259" key="1">
    <source>
        <dbReference type="Pfam" id="PF18050"/>
    </source>
</evidence>
<dbReference type="AlphaFoldDB" id="H6NJR1"/>
<keyword evidence="3" id="KW-1185">Reference proteome</keyword>
<organism evidence="2 3">
    <name type="scientific">Paenibacillus mucilaginosus 3016</name>
    <dbReference type="NCBI Taxonomy" id="1116391"/>
    <lineage>
        <taxon>Bacteria</taxon>
        <taxon>Bacillati</taxon>
        <taxon>Bacillota</taxon>
        <taxon>Bacilli</taxon>
        <taxon>Bacillales</taxon>
        <taxon>Paenibacillaceae</taxon>
        <taxon>Paenibacillus</taxon>
    </lineage>
</organism>
<evidence type="ECO:0000313" key="3">
    <source>
        <dbReference type="Proteomes" id="UP000007523"/>
    </source>
</evidence>